<protein>
    <submittedName>
        <fullName evidence="1">Uncharacterized protein</fullName>
    </submittedName>
</protein>
<name>A0A0F9KVW5_9ZZZZ</name>
<accession>A0A0F9KVW5</accession>
<dbReference type="EMBL" id="LAZR01012545">
    <property type="protein sequence ID" value="KKM26278.1"/>
    <property type="molecule type" value="Genomic_DNA"/>
</dbReference>
<gene>
    <name evidence="1" type="ORF">LCGC14_1586310</name>
</gene>
<organism evidence="1">
    <name type="scientific">marine sediment metagenome</name>
    <dbReference type="NCBI Taxonomy" id="412755"/>
    <lineage>
        <taxon>unclassified sequences</taxon>
        <taxon>metagenomes</taxon>
        <taxon>ecological metagenomes</taxon>
    </lineage>
</organism>
<comment type="caution">
    <text evidence="1">The sequence shown here is derived from an EMBL/GenBank/DDBJ whole genome shotgun (WGS) entry which is preliminary data.</text>
</comment>
<dbReference type="AlphaFoldDB" id="A0A0F9KVW5"/>
<feature type="non-terminal residue" evidence="1">
    <location>
        <position position="79"/>
    </location>
</feature>
<evidence type="ECO:0000313" key="1">
    <source>
        <dbReference type="EMBL" id="KKM26278.1"/>
    </source>
</evidence>
<sequence>MTDCSKNITNDGMKFSTNLFRGIPTASLTSVAAIMNYAGKPTINDISTPVVVRSQWEKWYRCPIKSDFNLSFKSTPQIP</sequence>
<proteinExistence type="predicted"/>
<reference evidence="1" key="1">
    <citation type="journal article" date="2015" name="Nature">
        <title>Complex archaea that bridge the gap between prokaryotes and eukaryotes.</title>
        <authorList>
            <person name="Spang A."/>
            <person name="Saw J.H."/>
            <person name="Jorgensen S.L."/>
            <person name="Zaremba-Niedzwiedzka K."/>
            <person name="Martijn J."/>
            <person name="Lind A.E."/>
            <person name="van Eijk R."/>
            <person name="Schleper C."/>
            <person name="Guy L."/>
            <person name="Ettema T.J."/>
        </authorList>
    </citation>
    <scope>NUCLEOTIDE SEQUENCE</scope>
</reference>